<feature type="region of interest" description="Disordered" evidence="1">
    <location>
        <begin position="51"/>
        <end position="73"/>
    </location>
</feature>
<evidence type="ECO:0000313" key="2">
    <source>
        <dbReference type="EMBL" id="KAL3277591.1"/>
    </source>
</evidence>
<reference evidence="2 3" key="1">
    <citation type="journal article" date="2021" name="BMC Biol.">
        <title>Horizontally acquired antibacterial genes associated with adaptive radiation of ladybird beetles.</title>
        <authorList>
            <person name="Li H.S."/>
            <person name="Tang X.F."/>
            <person name="Huang Y.H."/>
            <person name="Xu Z.Y."/>
            <person name="Chen M.L."/>
            <person name="Du X.Y."/>
            <person name="Qiu B.Y."/>
            <person name="Chen P.T."/>
            <person name="Zhang W."/>
            <person name="Slipinski A."/>
            <person name="Escalona H.E."/>
            <person name="Waterhouse R.M."/>
            <person name="Zwick A."/>
            <person name="Pang H."/>
        </authorList>
    </citation>
    <scope>NUCLEOTIDE SEQUENCE [LARGE SCALE GENOMIC DNA]</scope>
    <source>
        <strain evidence="2">SYSU2018</strain>
    </source>
</reference>
<organism evidence="2 3">
    <name type="scientific">Cryptolaemus montrouzieri</name>
    <dbReference type="NCBI Taxonomy" id="559131"/>
    <lineage>
        <taxon>Eukaryota</taxon>
        <taxon>Metazoa</taxon>
        <taxon>Ecdysozoa</taxon>
        <taxon>Arthropoda</taxon>
        <taxon>Hexapoda</taxon>
        <taxon>Insecta</taxon>
        <taxon>Pterygota</taxon>
        <taxon>Neoptera</taxon>
        <taxon>Endopterygota</taxon>
        <taxon>Coleoptera</taxon>
        <taxon>Polyphaga</taxon>
        <taxon>Cucujiformia</taxon>
        <taxon>Coccinelloidea</taxon>
        <taxon>Coccinellidae</taxon>
        <taxon>Scymninae</taxon>
        <taxon>Scymnini</taxon>
        <taxon>Cryptolaemus</taxon>
    </lineage>
</organism>
<gene>
    <name evidence="2" type="ORF">HHI36_012933</name>
</gene>
<evidence type="ECO:0000256" key="1">
    <source>
        <dbReference type="SAM" id="MobiDB-lite"/>
    </source>
</evidence>
<dbReference type="Proteomes" id="UP001516400">
    <property type="component" value="Unassembled WGS sequence"/>
</dbReference>
<proteinExistence type="predicted"/>
<sequence length="113" mass="13302">MASSEHNTKSNRLDKLEKGYLIDIIVKRKLPENVIFSAVFNTRREEFSNFEIKPVSEKSHDPGSVGDTEPCRKPECQYDRLQYGFLDRQLDTSRTLMRHLEKRINNVEEINFL</sequence>
<protein>
    <submittedName>
        <fullName evidence="2">Uncharacterized protein</fullName>
    </submittedName>
</protein>
<comment type="caution">
    <text evidence="2">The sequence shown here is derived from an EMBL/GenBank/DDBJ whole genome shotgun (WGS) entry which is preliminary data.</text>
</comment>
<dbReference type="AlphaFoldDB" id="A0ABD2NFW7"/>
<accession>A0ABD2NFW7</accession>
<name>A0ABD2NFW7_9CUCU</name>
<keyword evidence="3" id="KW-1185">Reference proteome</keyword>
<evidence type="ECO:0000313" key="3">
    <source>
        <dbReference type="Proteomes" id="UP001516400"/>
    </source>
</evidence>
<dbReference type="EMBL" id="JABFTP020000103">
    <property type="protein sequence ID" value="KAL3277591.1"/>
    <property type="molecule type" value="Genomic_DNA"/>
</dbReference>